<evidence type="ECO:0000313" key="4">
    <source>
        <dbReference type="EMBL" id="AMN46442.1"/>
    </source>
</evidence>
<dbReference type="InterPro" id="IPR040198">
    <property type="entry name" value="Fido_containing"/>
</dbReference>
<protein>
    <recommendedName>
        <fullName evidence="3">Fido domain-containing protein</fullName>
    </recommendedName>
</protein>
<dbReference type="Proteomes" id="UP000070250">
    <property type="component" value="Chromosome"/>
</dbReference>
<dbReference type="Pfam" id="PF02661">
    <property type="entry name" value="Fic"/>
    <property type="match status" value="1"/>
</dbReference>
<dbReference type="PANTHER" id="PTHR13504">
    <property type="entry name" value="FIDO DOMAIN-CONTAINING PROTEIN DDB_G0283145"/>
    <property type="match status" value="1"/>
</dbReference>
<dbReference type="SUPFAM" id="SSF140931">
    <property type="entry name" value="Fic-like"/>
    <property type="match status" value="1"/>
</dbReference>
<feature type="domain" description="Fido" evidence="3">
    <location>
        <begin position="313"/>
        <end position="457"/>
    </location>
</feature>
<dbReference type="AlphaFoldDB" id="A0A127F7L8"/>
<keyword evidence="2" id="KW-0547">Nucleotide-binding</keyword>
<evidence type="ECO:0000256" key="2">
    <source>
        <dbReference type="PIRSR" id="PIRSR640198-2"/>
    </source>
</evidence>
<feature type="active site" evidence="1">
    <location>
        <position position="387"/>
    </location>
</feature>
<dbReference type="PROSITE" id="PS51459">
    <property type="entry name" value="FIDO"/>
    <property type="match status" value="1"/>
</dbReference>
<dbReference type="InterPro" id="IPR036597">
    <property type="entry name" value="Fido-like_dom_sf"/>
</dbReference>
<dbReference type="OrthoDB" id="9807853at2"/>
<dbReference type="Gene3D" id="1.10.3290.10">
    <property type="entry name" value="Fido-like domain"/>
    <property type="match status" value="1"/>
</dbReference>
<keyword evidence="5" id="KW-1185">Reference proteome</keyword>
<dbReference type="KEGG" id="sdf:ACG33_04850"/>
<dbReference type="STRING" id="465721.ACG33_04850"/>
<evidence type="ECO:0000313" key="5">
    <source>
        <dbReference type="Proteomes" id="UP000070250"/>
    </source>
</evidence>
<reference evidence="4 5" key="1">
    <citation type="submission" date="2015-06" db="EMBL/GenBank/DDBJ databases">
        <title>A Comprehensive Approach to Explore the Metabolic and Phylogenetic Diversity of Bacterial Steroid Degradation in the Environment: Testosterone as an Example.</title>
        <authorList>
            <person name="Yang F.-C."/>
            <person name="Chen Y.-L."/>
            <person name="Yu C.-P."/>
            <person name="Tang S.-L."/>
            <person name="Wang P.-H."/>
            <person name="Ismail W."/>
            <person name="Wang C.-H."/>
            <person name="Yang C.-Y."/>
            <person name="Chiang Y.-R."/>
        </authorList>
    </citation>
    <scope>NUCLEOTIDE SEQUENCE [LARGE SCALE GENOMIC DNA]</scope>
    <source>
        <strain evidence="4 5">DSM 18526</strain>
    </source>
</reference>
<evidence type="ECO:0000259" key="3">
    <source>
        <dbReference type="PROSITE" id="PS51459"/>
    </source>
</evidence>
<dbReference type="PANTHER" id="PTHR13504:SF38">
    <property type="entry name" value="FIDO DOMAIN-CONTAINING PROTEIN"/>
    <property type="match status" value="1"/>
</dbReference>
<dbReference type="InterPro" id="IPR003812">
    <property type="entry name" value="Fido"/>
</dbReference>
<dbReference type="EMBL" id="CP011971">
    <property type="protein sequence ID" value="AMN46442.1"/>
    <property type="molecule type" value="Genomic_DNA"/>
</dbReference>
<accession>A0A127F7L8</accession>
<name>A0A127F7L8_STEDE</name>
<proteinExistence type="predicted"/>
<dbReference type="GO" id="GO:0005524">
    <property type="term" value="F:ATP binding"/>
    <property type="evidence" value="ECO:0007669"/>
    <property type="project" value="UniProtKB-KW"/>
</dbReference>
<keyword evidence="2" id="KW-0067">ATP-binding</keyword>
<evidence type="ECO:0000256" key="1">
    <source>
        <dbReference type="PIRSR" id="PIRSR640198-1"/>
    </source>
</evidence>
<feature type="binding site" evidence="2">
    <location>
        <begin position="391"/>
        <end position="398"/>
    </location>
    <ligand>
        <name>ATP</name>
        <dbReference type="ChEBI" id="CHEBI:30616"/>
    </ligand>
</feature>
<sequence>MVLIASTGDPTGDRLLQRRAEHGALRRLYQGIYTDDLNTPIDVVTRRHLNEILSVLTPGAVISHRSAIEHRPTAAGHFYLTGPYRRELELPGIKIHIAKGPGPTPGDIRISFKYGDAYISNQTRALLENLSQSRGDPDNRRTLGPAFVEQWLERFIARDIKNDIGGIRDQAKELAGILGLHAEAKKIDALIGAMLGTRTARLVTPIARARAAGRQYDDDRLTLFERLANELQQNPLQIPDADPAADLQLQAFVETYFSNFIEGTEFEIEEAHDIVVNGRPLRYREDDSHDILGTYQAILRSKQDPALPGGAEKFVAQIMDWNRLVIESRKNKSPGELKTLTNRAGHTVFVQLDKVVGTLMKGYEIIMSAATPANRAALAMFVIAEVHPFNDGNGRTARIAMNHFLTNAGLTRIVIPTIYRDDYISALKAMTHGNPAPLPRMLNHAGRFSRWIDFSSKERCFHMLERSNAMQEDGRQFRLEFNDEEMEPGPAP</sequence>
<organism evidence="4 5">
    <name type="scientific">Steroidobacter denitrificans</name>
    <dbReference type="NCBI Taxonomy" id="465721"/>
    <lineage>
        <taxon>Bacteria</taxon>
        <taxon>Pseudomonadati</taxon>
        <taxon>Pseudomonadota</taxon>
        <taxon>Gammaproteobacteria</taxon>
        <taxon>Steroidobacterales</taxon>
        <taxon>Steroidobacteraceae</taxon>
        <taxon>Steroidobacter</taxon>
    </lineage>
</organism>
<gene>
    <name evidence="4" type="ORF">ACG33_04850</name>
</gene>